<evidence type="ECO:0000256" key="6">
    <source>
        <dbReference type="ARBA" id="ARBA00023002"/>
    </source>
</evidence>
<dbReference type="PIRSF" id="PIRSF000294">
    <property type="entry name" value="Cytochrome-c_peroxidase"/>
    <property type="match status" value="1"/>
</dbReference>
<dbReference type="PANTHER" id="PTHR30600:SF10">
    <property type="entry name" value="BLL6722 PROTEIN"/>
    <property type="match status" value="1"/>
</dbReference>
<keyword evidence="5" id="KW-0574">Periplasm</keyword>
<keyword evidence="4 9" id="KW-0732">Signal</keyword>
<dbReference type="Gene3D" id="1.10.760.10">
    <property type="entry name" value="Cytochrome c-like domain"/>
    <property type="match status" value="2"/>
</dbReference>
<evidence type="ECO:0000256" key="7">
    <source>
        <dbReference type="ARBA" id="ARBA00023004"/>
    </source>
</evidence>
<name>A0ABR7KXS4_9SPHI</name>
<evidence type="ECO:0000256" key="1">
    <source>
        <dbReference type="ARBA" id="ARBA00004418"/>
    </source>
</evidence>
<dbReference type="Proteomes" id="UP000652755">
    <property type="component" value="Unassembled WGS sequence"/>
</dbReference>
<dbReference type="InterPro" id="IPR036909">
    <property type="entry name" value="Cyt_c-like_dom_sf"/>
</dbReference>
<reference evidence="11 12" key="1">
    <citation type="submission" date="2020-08" db="EMBL/GenBank/DDBJ databases">
        <authorList>
            <person name="Sun Q."/>
            <person name="Inoue M."/>
        </authorList>
    </citation>
    <scope>NUCLEOTIDE SEQUENCE [LARGE SCALE GENOMIC DNA]</scope>
    <source>
        <strain evidence="11 12">CCM 8938</strain>
    </source>
</reference>
<dbReference type="InterPro" id="IPR051395">
    <property type="entry name" value="Cytochrome_c_Peroxidase/MauG"/>
</dbReference>
<evidence type="ECO:0000256" key="8">
    <source>
        <dbReference type="PROSITE-ProRule" id="PRU00433"/>
    </source>
</evidence>
<protein>
    <submittedName>
        <fullName evidence="11">Cytochrome-c peroxidase</fullName>
    </submittedName>
</protein>
<evidence type="ECO:0000256" key="3">
    <source>
        <dbReference type="ARBA" id="ARBA00022723"/>
    </source>
</evidence>
<dbReference type="InterPro" id="IPR026259">
    <property type="entry name" value="MauG/Cytc_peroxidase"/>
</dbReference>
<proteinExistence type="predicted"/>
<comment type="subcellular location">
    <subcellularLocation>
        <location evidence="1">Periplasm</location>
    </subcellularLocation>
</comment>
<organism evidence="11 12">
    <name type="scientific">Pedobacter fastidiosus</name>
    <dbReference type="NCBI Taxonomy" id="2765361"/>
    <lineage>
        <taxon>Bacteria</taxon>
        <taxon>Pseudomonadati</taxon>
        <taxon>Bacteroidota</taxon>
        <taxon>Sphingobacteriia</taxon>
        <taxon>Sphingobacteriales</taxon>
        <taxon>Sphingobacteriaceae</taxon>
        <taxon>Pedobacter</taxon>
    </lineage>
</organism>
<comment type="caution">
    <text evidence="11">The sequence shown here is derived from an EMBL/GenBank/DDBJ whole genome shotgun (WGS) entry which is preliminary data.</text>
</comment>
<evidence type="ECO:0000313" key="11">
    <source>
        <dbReference type="EMBL" id="MBC6112610.1"/>
    </source>
</evidence>
<keyword evidence="2 8" id="KW-0349">Heme</keyword>
<dbReference type="GO" id="GO:0004601">
    <property type="term" value="F:peroxidase activity"/>
    <property type="evidence" value="ECO:0007669"/>
    <property type="project" value="UniProtKB-KW"/>
</dbReference>
<evidence type="ECO:0000256" key="9">
    <source>
        <dbReference type="SAM" id="SignalP"/>
    </source>
</evidence>
<accession>A0ABR7KXS4</accession>
<dbReference type="SUPFAM" id="SSF46626">
    <property type="entry name" value="Cytochrome c"/>
    <property type="match status" value="2"/>
</dbReference>
<dbReference type="Pfam" id="PF03150">
    <property type="entry name" value="CCP_MauG"/>
    <property type="match status" value="1"/>
</dbReference>
<dbReference type="EMBL" id="JACRYL010000023">
    <property type="protein sequence ID" value="MBC6112610.1"/>
    <property type="molecule type" value="Genomic_DNA"/>
</dbReference>
<evidence type="ECO:0000256" key="2">
    <source>
        <dbReference type="ARBA" id="ARBA00022617"/>
    </source>
</evidence>
<feature type="signal peptide" evidence="9">
    <location>
        <begin position="1"/>
        <end position="21"/>
    </location>
</feature>
<dbReference type="PANTHER" id="PTHR30600">
    <property type="entry name" value="CYTOCHROME C PEROXIDASE-RELATED"/>
    <property type="match status" value="1"/>
</dbReference>
<evidence type="ECO:0000259" key="10">
    <source>
        <dbReference type="PROSITE" id="PS51007"/>
    </source>
</evidence>
<feature type="domain" description="Cytochrome c" evidence="10">
    <location>
        <begin position="181"/>
        <end position="308"/>
    </location>
</feature>
<keyword evidence="6" id="KW-0560">Oxidoreductase</keyword>
<keyword evidence="11" id="KW-0575">Peroxidase</keyword>
<dbReference type="RefSeq" id="WP_187073030.1">
    <property type="nucleotide sequence ID" value="NZ_JACRYL010000023.1"/>
</dbReference>
<evidence type="ECO:0000256" key="5">
    <source>
        <dbReference type="ARBA" id="ARBA00022764"/>
    </source>
</evidence>
<evidence type="ECO:0000256" key="4">
    <source>
        <dbReference type="ARBA" id="ARBA00022729"/>
    </source>
</evidence>
<dbReference type="InterPro" id="IPR004852">
    <property type="entry name" value="Di-haem_cyt_c_peroxidsae"/>
</dbReference>
<keyword evidence="12" id="KW-1185">Reference proteome</keyword>
<dbReference type="InterPro" id="IPR009056">
    <property type="entry name" value="Cyt_c-like_dom"/>
</dbReference>
<gene>
    <name evidence="11" type="ORF">H7U22_19480</name>
</gene>
<evidence type="ECO:0000313" key="12">
    <source>
        <dbReference type="Proteomes" id="UP000652755"/>
    </source>
</evidence>
<dbReference type="PROSITE" id="PS51007">
    <property type="entry name" value="CYTC"/>
    <property type="match status" value="1"/>
</dbReference>
<feature type="chain" id="PRO_5047248836" evidence="9">
    <location>
        <begin position="22"/>
        <end position="317"/>
    </location>
</feature>
<keyword evidence="7 8" id="KW-0408">Iron</keyword>
<sequence>MRKFYCLLVLCAFVIIGAQFAFTKPEPKNAVELGKLLFSDPILSGTRKISCASCHKEEFAFADTSAVSLGVHNRKGIRNTPSSMNLSMQASFFWDGRASTLEKQALIPIANPIEMDLPIAIAVKRLQLNTFYRKAFQNVFHEMPNQNNLASALAEFQRTLETTDSPFDDWRMNDNEDAVSASAKRGFILFNGKGNCVQCHFGPDFNNVEFRTIGLYDGKKLLDSGRAGITKKPADLGKFKIGPLRNIALTAPYMHNGMFKTLREVINYYNDPEKIVPNPVTRDSLLSKPLNLTETEKDDLENFLRTLTDKRFAAKRQ</sequence>
<keyword evidence="3 8" id="KW-0479">Metal-binding</keyword>